<dbReference type="OrthoDB" id="671439at2759"/>
<gene>
    <name evidence="4" type="ORF">HPP92_005109</name>
</gene>
<feature type="domain" description="Putative E3 ubiquitin-protein ligase LIN ARM-like" evidence="3">
    <location>
        <begin position="275"/>
        <end position="609"/>
    </location>
</feature>
<feature type="domain" description="Putative E3 ubiquitin-protein ligase LIN N-terminal" evidence="2">
    <location>
        <begin position="4"/>
        <end position="46"/>
    </location>
</feature>
<feature type="region of interest" description="Disordered" evidence="1">
    <location>
        <begin position="49"/>
        <end position="76"/>
    </location>
</feature>
<evidence type="ECO:0000259" key="2">
    <source>
        <dbReference type="Pfam" id="PF23568"/>
    </source>
</evidence>
<reference evidence="4 5" key="1">
    <citation type="journal article" date="2020" name="Nat. Food">
        <title>A phased Vanilla planifolia genome enables genetic improvement of flavour and production.</title>
        <authorList>
            <person name="Hasing T."/>
            <person name="Tang H."/>
            <person name="Brym M."/>
            <person name="Khazi F."/>
            <person name="Huang T."/>
            <person name="Chambers A.H."/>
        </authorList>
    </citation>
    <scope>NUCLEOTIDE SEQUENCE [LARGE SCALE GENOMIC DNA]</scope>
    <source>
        <tissue evidence="4">Leaf</tissue>
    </source>
</reference>
<proteinExistence type="predicted"/>
<organism evidence="4 5">
    <name type="scientific">Vanilla planifolia</name>
    <name type="common">Vanilla</name>
    <dbReference type="NCBI Taxonomy" id="51239"/>
    <lineage>
        <taxon>Eukaryota</taxon>
        <taxon>Viridiplantae</taxon>
        <taxon>Streptophyta</taxon>
        <taxon>Embryophyta</taxon>
        <taxon>Tracheophyta</taxon>
        <taxon>Spermatophyta</taxon>
        <taxon>Magnoliopsida</taxon>
        <taxon>Liliopsida</taxon>
        <taxon>Asparagales</taxon>
        <taxon>Orchidaceae</taxon>
        <taxon>Vanilloideae</taxon>
        <taxon>Vanilleae</taxon>
        <taxon>Vanilla</taxon>
    </lineage>
</organism>
<dbReference type="EMBL" id="JADCNL010000002">
    <property type="protein sequence ID" value="KAG0491711.1"/>
    <property type="molecule type" value="Genomic_DNA"/>
</dbReference>
<dbReference type="AlphaFoldDB" id="A0A835VCW5"/>
<dbReference type="Proteomes" id="UP000636800">
    <property type="component" value="Chromosome 2"/>
</dbReference>
<dbReference type="Pfam" id="PF23568">
    <property type="entry name" value="ARM_LIN"/>
    <property type="match status" value="1"/>
</dbReference>
<dbReference type="InterPro" id="IPR055566">
    <property type="entry name" value="ARM_LIN"/>
</dbReference>
<comment type="caution">
    <text evidence="4">The sequence shown here is derived from an EMBL/GenBank/DDBJ whole genome shotgun (WGS) entry which is preliminary data.</text>
</comment>
<dbReference type="PANTHER" id="PTHR35549:SF1">
    <property type="entry name" value="OS04G0584500 PROTEIN"/>
    <property type="match status" value="1"/>
</dbReference>
<sequence>MSALEFLEKVYNDNLDMGTVQFAAYYRSWLIEGNKIPTLPSILIPSASFPETADNNNEVDLDETYSSRSSTPSQTRISKRLYESVLGQAKRIEMTAGLDDVEKKDEAEEWYLNIRRGYDEHMQRDDGYESQSPNSSTNSTDLLEYYSADSRDWGAPSDIMQEKDRMDKVSGGSSTSRILEVEDIKVRSEMVQLWHENKGYIHVHTNDQEEIDDELKLKKLSQAAFPSQVAEIARGHFFVDEVDSSCTLPGKFSLEKSSCTERQACKSRMAFFIVEQLLSGFRSGLGSLEDKSRAAGLLEQCIRTDGSCRNYLVLTIRKHSLLEIIHNKQVHAKSLAVSLLVELICLNRRMDIISFLSGLQEELKKAKDDLLECLEISPSKDRVLVAVLLIHFDLMEECKTHSAYMEAAVKCIITTLGCCLSDKGFIANCEKALLMLGGHFSSSGEILTEAWLLKQAGCGDNSLSCNDEDDQAIPEEEANKREEWLKNMALALLGYGKKSFLGSLSLCWKSGSPVLVRLCLVTTAWLSHALVSISVPALQFSTFLAFMPRLKECLKDSVDIKDRVLASLCLLNFSRITECKVTIITLADEIEEPLRSLTELTWTAKHLYNDLFDEEAQ</sequence>
<protein>
    <submittedName>
        <fullName evidence="4">Uncharacterized protein</fullName>
    </submittedName>
</protein>
<evidence type="ECO:0000313" key="5">
    <source>
        <dbReference type="Proteomes" id="UP000636800"/>
    </source>
</evidence>
<dbReference type="PANTHER" id="PTHR35549">
    <property type="entry name" value="OS04G0584500 PROTEIN"/>
    <property type="match status" value="1"/>
</dbReference>
<evidence type="ECO:0000313" key="4">
    <source>
        <dbReference type="EMBL" id="KAG0491711.1"/>
    </source>
</evidence>
<dbReference type="InterPro" id="IPR056512">
    <property type="entry name" value="LIN_N"/>
</dbReference>
<feature type="compositionally biased region" description="Polar residues" evidence="1">
    <location>
        <begin position="64"/>
        <end position="76"/>
    </location>
</feature>
<evidence type="ECO:0000259" key="3">
    <source>
        <dbReference type="Pfam" id="PF23628"/>
    </source>
</evidence>
<name>A0A835VCW5_VANPL</name>
<evidence type="ECO:0000256" key="1">
    <source>
        <dbReference type="SAM" id="MobiDB-lite"/>
    </source>
</evidence>
<accession>A0A835VCW5</accession>
<dbReference type="Pfam" id="PF23628">
    <property type="entry name" value="ARM_LIN_C"/>
    <property type="match status" value="1"/>
</dbReference>
<keyword evidence="5" id="KW-1185">Reference proteome</keyword>